<organism evidence="2 3">
    <name type="scientific">Linum trigynum</name>
    <dbReference type="NCBI Taxonomy" id="586398"/>
    <lineage>
        <taxon>Eukaryota</taxon>
        <taxon>Viridiplantae</taxon>
        <taxon>Streptophyta</taxon>
        <taxon>Embryophyta</taxon>
        <taxon>Tracheophyta</taxon>
        <taxon>Spermatophyta</taxon>
        <taxon>Magnoliopsida</taxon>
        <taxon>eudicotyledons</taxon>
        <taxon>Gunneridae</taxon>
        <taxon>Pentapetalae</taxon>
        <taxon>rosids</taxon>
        <taxon>fabids</taxon>
        <taxon>Malpighiales</taxon>
        <taxon>Linaceae</taxon>
        <taxon>Linum</taxon>
    </lineage>
</organism>
<dbReference type="AlphaFoldDB" id="A0AAV2CXS0"/>
<keyword evidence="3" id="KW-1185">Reference proteome</keyword>
<accession>A0AAV2CXS0</accession>
<dbReference type="EMBL" id="OZ034814">
    <property type="protein sequence ID" value="CAL1361099.1"/>
    <property type="molecule type" value="Genomic_DNA"/>
</dbReference>
<proteinExistence type="predicted"/>
<dbReference type="Proteomes" id="UP001497516">
    <property type="component" value="Chromosome 10"/>
</dbReference>
<name>A0AAV2CXS0_9ROSI</name>
<gene>
    <name evidence="2" type="ORF">LTRI10_LOCUS8492</name>
</gene>
<protein>
    <submittedName>
        <fullName evidence="2">Uncharacterized protein</fullName>
    </submittedName>
</protein>
<sequence length="86" mass="9664">MSPQFTSSQISSQSPFLLLHSIYSSPVSKLGVLNLCPPACGGYQGKMEDFHRCRCNSNLQRSTMEQSRLQEGRRGFKATSFHHQQS</sequence>
<evidence type="ECO:0000313" key="2">
    <source>
        <dbReference type="EMBL" id="CAL1361099.1"/>
    </source>
</evidence>
<evidence type="ECO:0000313" key="3">
    <source>
        <dbReference type="Proteomes" id="UP001497516"/>
    </source>
</evidence>
<reference evidence="2 3" key="1">
    <citation type="submission" date="2024-04" db="EMBL/GenBank/DDBJ databases">
        <authorList>
            <person name="Fracassetti M."/>
        </authorList>
    </citation>
    <scope>NUCLEOTIDE SEQUENCE [LARGE SCALE GENOMIC DNA]</scope>
</reference>
<evidence type="ECO:0000256" key="1">
    <source>
        <dbReference type="SAM" id="MobiDB-lite"/>
    </source>
</evidence>
<feature type="region of interest" description="Disordered" evidence="1">
    <location>
        <begin position="64"/>
        <end position="86"/>
    </location>
</feature>